<feature type="compositionally biased region" description="Basic and acidic residues" evidence="1">
    <location>
        <begin position="130"/>
        <end position="140"/>
    </location>
</feature>
<sequence>MASMNWKEPDTKIKFLVAVLASNDSAAVKDAKASQIAEYMGCTAKAVSHQLTALRKEIESLKTGNFVSGAAGNGTPKGGASAKKRKTKDNSGDDVDDAGTPSKKSKTPKKSTTKTKAKKETNMDEEDEDVAARKDAADGREGEEEGDEDED</sequence>
<comment type="caution">
    <text evidence="2">The sequence shown here is derived from an EMBL/GenBank/DDBJ whole genome shotgun (WGS) entry which is preliminary data.</text>
</comment>
<dbReference type="Proteomes" id="UP001316803">
    <property type="component" value="Unassembled WGS sequence"/>
</dbReference>
<evidence type="ECO:0000256" key="1">
    <source>
        <dbReference type="SAM" id="MobiDB-lite"/>
    </source>
</evidence>
<feature type="region of interest" description="Disordered" evidence="1">
    <location>
        <begin position="63"/>
        <end position="151"/>
    </location>
</feature>
<protein>
    <submittedName>
        <fullName evidence="2">Uncharacterized protein</fullName>
    </submittedName>
</protein>
<proteinExistence type="predicted"/>
<dbReference type="EMBL" id="JAKLMC020000005">
    <property type="protein sequence ID" value="KAK5956314.1"/>
    <property type="molecule type" value="Genomic_DNA"/>
</dbReference>
<organism evidence="2 3">
    <name type="scientific">Knufia fluminis</name>
    <dbReference type="NCBI Taxonomy" id="191047"/>
    <lineage>
        <taxon>Eukaryota</taxon>
        <taxon>Fungi</taxon>
        <taxon>Dikarya</taxon>
        <taxon>Ascomycota</taxon>
        <taxon>Pezizomycotina</taxon>
        <taxon>Eurotiomycetes</taxon>
        <taxon>Chaetothyriomycetidae</taxon>
        <taxon>Chaetothyriales</taxon>
        <taxon>Trichomeriaceae</taxon>
        <taxon>Knufia</taxon>
    </lineage>
</organism>
<keyword evidence="3" id="KW-1185">Reference proteome</keyword>
<accession>A0AAN8I7R6</accession>
<feature type="compositionally biased region" description="Acidic residues" evidence="1">
    <location>
        <begin position="141"/>
        <end position="151"/>
    </location>
</feature>
<dbReference type="AlphaFoldDB" id="A0AAN8I7R6"/>
<evidence type="ECO:0000313" key="2">
    <source>
        <dbReference type="EMBL" id="KAK5956314.1"/>
    </source>
</evidence>
<name>A0AAN8I7R6_9EURO</name>
<evidence type="ECO:0000313" key="3">
    <source>
        <dbReference type="Proteomes" id="UP001316803"/>
    </source>
</evidence>
<reference evidence="2 3" key="1">
    <citation type="submission" date="2022-12" db="EMBL/GenBank/DDBJ databases">
        <title>Genomic features and morphological characterization of a novel Knufia sp. strain isolated from spacecraft assembly facility.</title>
        <authorList>
            <person name="Teixeira M."/>
            <person name="Chander A.M."/>
            <person name="Stajich J.E."/>
            <person name="Venkateswaran K."/>
        </authorList>
    </citation>
    <scope>NUCLEOTIDE SEQUENCE [LARGE SCALE GENOMIC DNA]</scope>
    <source>
        <strain evidence="2 3">FJI-L2-BK-P2</strain>
    </source>
</reference>
<feature type="compositionally biased region" description="Basic residues" evidence="1">
    <location>
        <begin position="103"/>
        <end position="117"/>
    </location>
</feature>
<gene>
    <name evidence="2" type="ORF">OHC33_002890</name>
</gene>